<gene>
    <name evidence="7" type="ORF">SAMN06265371_102188</name>
</gene>
<dbReference type="InterPro" id="IPR013324">
    <property type="entry name" value="RNA_pol_sigma_r3/r4-like"/>
</dbReference>
<dbReference type="EMBL" id="FZNT01000002">
    <property type="protein sequence ID" value="SNR38690.1"/>
    <property type="molecule type" value="Genomic_DNA"/>
</dbReference>
<evidence type="ECO:0000313" key="7">
    <source>
        <dbReference type="EMBL" id="SNR38690.1"/>
    </source>
</evidence>
<evidence type="ECO:0000256" key="4">
    <source>
        <dbReference type="ARBA" id="ARBA00023163"/>
    </source>
</evidence>
<dbReference type="GO" id="GO:0006352">
    <property type="term" value="P:DNA-templated transcription initiation"/>
    <property type="evidence" value="ECO:0007669"/>
    <property type="project" value="InterPro"/>
</dbReference>
<proteinExistence type="inferred from homology"/>
<dbReference type="SUPFAM" id="SSF88946">
    <property type="entry name" value="Sigma2 domain of RNA polymerase sigma factors"/>
    <property type="match status" value="1"/>
</dbReference>
<comment type="similarity">
    <text evidence="1">Belongs to the sigma-70 factor family. ECF subfamily.</text>
</comment>
<reference evidence="7 8" key="1">
    <citation type="submission" date="2017-06" db="EMBL/GenBank/DDBJ databases">
        <authorList>
            <person name="Kim H.J."/>
            <person name="Triplett B.A."/>
        </authorList>
    </citation>
    <scope>NUCLEOTIDE SEQUENCE [LARGE SCALE GENOMIC DNA]</scope>
    <source>
        <strain evidence="7 8">DSM 29150</strain>
    </source>
</reference>
<evidence type="ECO:0000313" key="8">
    <source>
        <dbReference type="Proteomes" id="UP000198384"/>
    </source>
</evidence>
<feature type="domain" description="RNA polymerase sigma factor 70 region 4 type 2" evidence="6">
    <location>
        <begin position="121"/>
        <end position="172"/>
    </location>
</feature>
<dbReference type="AlphaFoldDB" id="A0A238VWL3"/>
<evidence type="ECO:0000256" key="1">
    <source>
        <dbReference type="ARBA" id="ARBA00010641"/>
    </source>
</evidence>
<dbReference type="InterPro" id="IPR007627">
    <property type="entry name" value="RNA_pol_sigma70_r2"/>
</dbReference>
<accession>A0A238VWL3</accession>
<evidence type="ECO:0000259" key="5">
    <source>
        <dbReference type="Pfam" id="PF04542"/>
    </source>
</evidence>
<dbReference type="InterPro" id="IPR014284">
    <property type="entry name" value="RNA_pol_sigma-70_dom"/>
</dbReference>
<sequence>MLKVIKLHNDSQLIKQSLKHNRKAQKLLYDKYAPKMLGLCAYYIKDLQQSEEVMLNGFFKVFTKLHQFSNEGSFEGWIRKIMVWESISYLRTKKELTLTNEIENYETIVENEVEQTIAVEDLQLYINELPTGSKVVFNLYVIEGYKHFEIAEMLQISEGTSKTQLSRARKALQKMISNNKKRHHGTT</sequence>
<dbReference type="Pfam" id="PF08281">
    <property type="entry name" value="Sigma70_r4_2"/>
    <property type="match status" value="1"/>
</dbReference>
<dbReference type="GO" id="GO:0003677">
    <property type="term" value="F:DNA binding"/>
    <property type="evidence" value="ECO:0007669"/>
    <property type="project" value="InterPro"/>
</dbReference>
<dbReference type="Proteomes" id="UP000198384">
    <property type="component" value="Unassembled WGS sequence"/>
</dbReference>
<dbReference type="PANTHER" id="PTHR43133">
    <property type="entry name" value="RNA POLYMERASE ECF-TYPE SIGMA FACTO"/>
    <property type="match status" value="1"/>
</dbReference>
<evidence type="ECO:0000256" key="3">
    <source>
        <dbReference type="ARBA" id="ARBA00023082"/>
    </source>
</evidence>
<keyword evidence="3" id="KW-0731">Sigma factor</keyword>
<dbReference type="GO" id="GO:0016987">
    <property type="term" value="F:sigma factor activity"/>
    <property type="evidence" value="ECO:0007669"/>
    <property type="project" value="UniProtKB-KW"/>
</dbReference>
<evidence type="ECO:0000256" key="2">
    <source>
        <dbReference type="ARBA" id="ARBA00023015"/>
    </source>
</evidence>
<dbReference type="SUPFAM" id="SSF88659">
    <property type="entry name" value="Sigma3 and sigma4 domains of RNA polymerase sigma factors"/>
    <property type="match status" value="1"/>
</dbReference>
<evidence type="ECO:0000259" key="6">
    <source>
        <dbReference type="Pfam" id="PF08281"/>
    </source>
</evidence>
<dbReference type="NCBIfam" id="TIGR02937">
    <property type="entry name" value="sigma70-ECF"/>
    <property type="match status" value="1"/>
</dbReference>
<dbReference type="InterPro" id="IPR039425">
    <property type="entry name" value="RNA_pol_sigma-70-like"/>
</dbReference>
<keyword evidence="8" id="KW-1185">Reference proteome</keyword>
<keyword evidence="4" id="KW-0804">Transcription</keyword>
<dbReference type="PANTHER" id="PTHR43133:SF46">
    <property type="entry name" value="RNA POLYMERASE SIGMA-70 FACTOR ECF SUBFAMILY"/>
    <property type="match status" value="1"/>
</dbReference>
<dbReference type="Gene3D" id="1.10.1740.10">
    <property type="match status" value="1"/>
</dbReference>
<keyword evidence="2" id="KW-0805">Transcription regulation</keyword>
<name>A0A238VWL3_9FLAO</name>
<dbReference type="Pfam" id="PF04542">
    <property type="entry name" value="Sigma70_r2"/>
    <property type="match status" value="1"/>
</dbReference>
<dbReference type="InterPro" id="IPR013325">
    <property type="entry name" value="RNA_pol_sigma_r2"/>
</dbReference>
<dbReference type="InterPro" id="IPR036388">
    <property type="entry name" value="WH-like_DNA-bd_sf"/>
</dbReference>
<organism evidence="7 8">
    <name type="scientific">Lutibacter agarilyticus</name>
    <dbReference type="NCBI Taxonomy" id="1109740"/>
    <lineage>
        <taxon>Bacteria</taxon>
        <taxon>Pseudomonadati</taxon>
        <taxon>Bacteroidota</taxon>
        <taxon>Flavobacteriia</taxon>
        <taxon>Flavobacteriales</taxon>
        <taxon>Flavobacteriaceae</taxon>
        <taxon>Lutibacter</taxon>
    </lineage>
</organism>
<protein>
    <submittedName>
        <fullName evidence="7">RNA polymerase sigma-70 factor, ECF subfamily</fullName>
    </submittedName>
</protein>
<dbReference type="Gene3D" id="1.10.10.10">
    <property type="entry name" value="Winged helix-like DNA-binding domain superfamily/Winged helix DNA-binding domain"/>
    <property type="match status" value="1"/>
</dbReference>
<dbReference type="InterPro" id="IPR013249">
    <property type="entry name" value="RNA_pol_sigma70_r4_t2"/>
</dbReference>
<dbReference type="RefSeq" id="WP_317045687.1">
    <property type="nucleotide sequence ID" value="NZ_FZNT01000002.1"/>
</dbReference>
<feature type="domain" description="RNA polymerase sigma-70 region 2" evidence="5">
    <location>
        <begin position="28"/>
        <end position="94"/>
    </location>
</feature>